<sequence>MGQLLKRGLGVLFMRLFLPTDSEDRENLTKNRVTHILSVHNNARPVLESEKVIRRKPRSHLASPISSGPSAAPAIV</sequence>
<evidence type="ECO:0000313" key="2">
    <source>
        <dbReference type="Ensembl" id="ENSTMTP00000013730.1"/>
    </source>
</evidence>
<accession>A0A674IXL7</accession>
<dbReference type="AlphaFoldDB" id="A0A674IXL7"/>
<dbReference type="Ensembl" id="ENSTMTT00000014206.1">
    <property type="protein sequence ID" value="ENSTMTP00000013730.1"/>
    <property type="gene ID" value="ENSTMTG00000009986.1"/>
</dbReference>
<evidence type="ECO:0000256" key="1">
    <source>
        <dbReference type="SAM" id="MobiDB-lite"/>
    </source>
</evidence>
<name>A0A674IXL7_9SAUR</name>
<protein>
    <submittedName>
        <fullName evidence="2">Uncharacterized protein</fullName>
    </submittedName>
</protein>
<dbReference type="GeneTree" id="ENSGT01150000288340"/>
<feature type="region of interest" description="Disordered" evidence="1">
    <location>
        <begin position="56"/>
        <end position="76"/>
    </location>
</feature>
<reference evidence="2" key="1">
    <citation type="submission" date="2025-05" db="UniProtKB">
        <authorList>
            <consortium name="Ensembl"/>
        </authorList>
    </citation>
    <scope>IDENTIFICATION</scope>
</reference>
<dbReference type="Ensembl" id="ENSTMTT00000018463.1">
    <property type="protein sequence ID" value="ENSTMTP00000017827.1"/>
    <property type="gene ID" value="ENSTMTG00000013124.1"/>
</dbReference>
<organism evidence="2 3">
    <name type="scientific">Terrapene triunguis</name>
    <name type="common">Three-toed box turtle</name>
    <dbReference type="NCBI Taxonomy" id="2587831"/>
    <lineage>
        <taxon>Eukaryota</taxon>
        <taxon>Metazoa</taxon>
        <taxon>Chordata</taxon>
        <taxon>Craniata</taxon>
        <taxon>Vertebrata</taxon>
        <taxon>Euteleostomi</taxon>
        <taxon>Archelosauria</taxon>
        <taxon>Testudinata</taxon>
        <taxon>Testudines</taxon>
        <taxon>Cryptodira</taxon>
        <taxon>Durocryptodira</taxon>
        <taxon>Testudinoidea</taxon>
        <taxon>Emydidae</taxon>
        <taxon>Terrapene</taxon>
    </lineage>
</organism>
<proteinExistence type="predicted"/>
<evidence type="ECO:0000313" key="3">
    <source>
        <dbReference type="Proteomes" id="UP000472274"/>
    </source>
</evidence>
<keyword evidence="3" id="KW-1185">Reference proteome</keyword>
<feature type="compositionally biased region" description="Low complexity" evidence="1">
    <location>
        <begin position="62"/>
        <end position="76"/>
    </location>
</feature>
<dbReference type="Proteomes" id="UP000472274">
    <property type="component" value="Unplaced"/>
</dbReference>